<comment type="subcellular location">
    <subcellularLocation>
        <location evidence="1">Membrane</location>
        <topology evidence="1">Multi-pass membrane protein</topology>
    </subcellularLocation>
</comment>
<comment type="similarity">
    <text evidence="2">Belongs to the archaeal/bacterial/fungal opsin family.</text>
</comment>
<comment type="caution">
    <text evidence="8">The sequence shown here is derived from an EMBL/GenBank/DDBJ whole genome shotgun (WGS) entry which is preliminary data.</text>
</comment>
<feature type="transmembrane region" description="Helical" evidence="7">
    <location>
        <begin position="163"/>
        <end position="181"/>
    </location>
</feature>
<dbReference type="SUPFAM" id="SSF81321">
    <property type="entry name" value="Family A G protein-coupled receptor-like"/>
    <property type="match status" value="1"/>
</dbReference>
<evidence type="ECO:0000256" key="3">
    <source>
        <dbReference type="ARBA" id="ARBA00022692"/>
    </source>
</evidence>
<evidence type="ECO:0000256" key="2">
    <source>
        <dbReference type="ARBA" id="ARBA00008130"/>
    </source>
</evidence>
<sequence length="728" mass="80472">MRSPMATLKGMGGVLALCLIFTLGVYWWLAIPCSADPACAVSVAAYPQRYHAFVAVGLGVVLLRESFLLLISCAEKAANAEKAPRQLQDMAARDLLAQGLLSLLLLSLSTAETYLAWTSVPWVHSTSLGGVVYSVRYLEWLVNVPLLMLLTCCGALGRPISDATGPILATNAYILISWAALFLETAALRWLLIAGTFAAYGWASRTMLQWVSSFMEDGIDTPCRRTRAASVVLLIVVFGIYGVIYLAGVSGIIDFATEHLGYTFMGFTCKVTLSILFASIRAYQNHQALSRLVTKLSGLSTAFVSLLRGSFDHVLSCSVDRSGSCFLKANGREVAALSRFLGRSVKEDAGTFNELLCKEEQELFANYVKNALRQSENQMQNATVDLSKDAEPPVAHALQVHLQTRSTPDEQTELVSVMVHLSLVHGPCHKAVLALQLVAQDHPWAFDQKSQTQDRRTAENLDNDSTQPPDDSSTEGPGGNFRQSLSGTTCSDSCGTSSIHKEATEEACVDQVYRKAGKKISRCRRRTAKLLVHFLDRRLRQKKRPGRKDYKDHELHSSCGRDECGKTIASSCSYQKVSFQCGGSDVRSQSSRLSAANSVVVACRQLLGPLHDALPPAQYISRTMEDHMQCSAEMIRLKACNEMTRQWHKQQVEDWKDRADAHHTSVVLQRSQAPAHTMPEQLWRNEVLANLEAPHPGPRPVPPDLLGREELWHKAWKRTYESDSEDEE</sequence>
<name>A0AA36IVJ1_9DINO</name>
<evidence type="ECO:0000256" key="7">
    <source>
        <dbReference type="SAM" id="Phobius"/>
    </source>
</evidence>
<dbReference type="Gene3D" id="1.20.1070.10">
    <property type="entry name" value="Rhodopsin 7-helix transmembrane proteins"/>
    <property type="match status" value="1"/>
</dbReference>
<keyword evidence="9" id="KW-1185">Reference proteome</keyword>
<keyword evidence="3 7" id="KW-0812">Transmembrane</keyword>
<keyword evidence="5 7" id="KW-0472">Membrane</keyword>
<feature type="transmembrane region" description="Helical" evidence="7">
    <location>
        <begin position="95"/>
        <end position="117"/>
    </location>
</feature>
<protein>
    <submittedName>
        <fullName evidence="8">Uncharacterized protein</fullName>
    </submittedName>
</protein>
<dbReference type="InterPro" id="IPR001425">
    <property type="entry name" value="Arc/bac/fun_rhodopsins"/>
</dbReference>
<organism evidence="8 9">
    <name type="scientific">Effrenium voratum</name>
    <dbReference type="NCBI Taxonomy" id="2562239"/>
    <lineage>
        <taxon>Eukaryota</taxon>
        <taxon>Sar</taxon>
        <taxon>Alveolata</taxon>
        <taxon>Dinophyceae</taxon>
        <taxon>Suessiales</taxon>
        <taxon>Symbiodiniaceae</taxon>
        <taxon>Effrenium</taxon>
    </lineage>
</organism>
<dbReference type="Pfam" id="PF01036">
    <property type="entry name" value="Bac_rhodopsin"/>
    <property type="match status" value="1"/>
</dbReference>
<keyword evidence="4 7" id="KW-1133">Transmembrane helix</keyword>
<feature type="compositionally biased region" description="Polar residues" evidence="6">
    <location>
        <begin position="463"/>
        <end position="475"/>
    </location>
</feature>
<evidence type="ECO:0000313" key="8">
    <source>
        <dbReference type="EMBL" id="CAJ1394772.1"/>
    </source>
</evidence>
<feature type="transmembrane region" description="Helical" evidence="7">
    <location>
        <begin position="51"/>
        <end position="74"/>
    </location>
</feature>
<proteinExistence type="inferred from homology"/>
<gene>
    <name evidence="8" type="ORF">EVOR1521_LOCUS19358</name>
</gene>
<dbReference type="Proteomes" id="UP001178507">
    <property type="component" value="Unassembled WGS sequence"/>
</dbReference>
<reference evidence="8" key="1">
    <citation type="submission" date="2023-08" db="EMBL/GenBank/DDBJ databases">
        <authorList>
            <person name="Chen Y."/>
            <person name="Shah S."/>
            <person name="Dougan E. K."/>
            <person name="Thang M."/>
            <person name="Chan C."/>
        </authorList>
    </citation>
    <scope>NUCLEOTIDE SEQUENCE</scope>
</reference>
<evidence type="ECO:0000256" key="6">
    <source>
        <dbReference type="SAM" id="MobiDB-lite"/>
    </source>
</evidence>
<dbReference type="EMBL" id="CAUJNA010002946">
    <property type="protein sequence ID" value="CAJ1394772.1"/>
    <property type="molecule type" value="Genomic_DNA"/>
</dbReference>
<feature type="transmembrane region" description="Helical" evidence="7">
    <location>
        <begin position="229"/>
        <end position="253"/>
    </location>
</feature>
<feature type="region of interest" description="Disordered" evidence="6">
    <location>
        <begin position="448"/>
        <end position="485"/>
    </location>
</feature>
<evidence type="ECO:0000313" key="9">
    <source>
        <dbReference type="Proteomes" id="UP001178507"/>
    </source>
</evidence>
<feature type="transmembrane region" description="Helical" evidence="7">
    <location>
        <begin position="187"/>
        <end position="208"/>
    </location>
</feature>
<dbReference type="GO" id="GO:0016020">
    <property type="term" value="C:membrane"/>
    <property type="evidence" value="ECO:0007669"/>
    <property type="project" value="UniProtKB-SubCell"/>
</dbReference>
<feature type="transmembrane region" description="Helical" evidence="7">
    <location>
        <begin position="137"/>
        <end position="156"/>
    </location>
</feature>
<evidence type="ECO:0000256" key="4">
    <source>
        <dbReference type="ARBA" id="ARBA00022989"/>
    </source>
</evidence>
<accession>A0AA36IVJ1</accession>
<dbReference type="AlphaFoldDB" id="A0AA36IVJ1"/>
<evidence type="ECO:0000256" key="5">
    <source>
        <dbReference type="ARBA" id="ARBA00023136"/>
    </source>
</evidence>
<evidence type="ECO:0000256" key="1">
    <source>
        <dbReference type="ARBA" id="ARBA00004141"/>
    </source>
</evidence>